<gene>
    <name evidence="1" type="ORF">SAMN05444366_1844</name>
</gene>
<reference evidence="2" key="1">
    <citation type="submission" date="2016-11" db="EMBL/GenBank/DDBJ databases">
        <authorList>
            <person name="Varghese N."/>
            <person name="Submissions S."/>
        </authorList>
    </citation>
    <scope>NUCLEOTIDE SEQUENCE [LARGE SCALE GENOMIC DNA]</scope>
    <source>
        <strain evidence="2">DSM 1811</strain>
    </source>
</reference>
<dbReference type="OrthoDB" id="1354447at2"/>
<evidence type="ECO:0000313" key="1">
    <source>
        <dbReference type="EMBL" id="SHL86686.1"/>
    </source>
</evidence>
<dbReference type="RefSeq" id="WP_072971236.1">
    <property type="nucleotide sequence ID" value="NZ_FRBY01000002.1"/>
</dbReference>
<accession>A0A1M7E4T7</accession>
<keyword evidence="2" id="KW-1185">Reference proteome</keyword>
<name>A0A1M7E4T7_9FLAO</name>
<proteinExistence type="predicted"/>
<organism evidence="1 2">
    <name type="scientific">Flavobacterium saccharophilum</name>
    <dbReference type="NCBI Taxonomy" id="29534"/>
    <lineage>
        <taxon>Bacteria</taxon>
        <taxon>Pseudomonadati</taxon>
        <taxon>Bacteroidota</taxon>
        <taxon>Flavobacteriia</taxon>
        <taxon>Flavobacteriales</taxon>
        <taxon>Flavobacteriaceae</taxon>
        <taxon>Flavobacterium</taxon>
    </lineage>
</organism>
<evidence type="ECO:0000313" key="2">
    <source>
        <dbReference type="Proteomes" id="UP000184121"/>
    </source>
</evidence>
<dbReference type="STRING" id="29534.SAMN05444366_1844"/>
<dbReference type="AlphaFoldDB" id="A0A1M7E4T7"/>
<dbReference type="EMBL" id="FRBY01000002">
    <property type="protein sequence ID" value="SHL86686.1"/>
    <property type="molecule type" value="Genomic_DNA"/>
</dbReference>
<sequence>MKTINPADFPIEMNTENINILANMALVIPVLPEWRKISLEILTDDERLLVSKKVSELNYEKRKQRLNSLSIEELEKEQKSIEEKDQNQFYRNSNLLQQELDSINLENIKKKMKKK</sequence>
<protein>
    <submittedName>
        <fullName evidence="1">Uncharacterized protein</fullName>
    </submittedName>
</protein>
<dbReference type="Proteomes" id="UP000184121">
    <property type="component" value="Unassembled WGS sequence"/>
</dbReference>